<dbReference type="STRING" id="1344418.A0A1D2VGI0"/>
<dbReference type="AlphaFoldDB" id="A0A1D2VGI0"/>
<reference evidence="8" key="1">
    <citation type="submission" date="2016-05" db="EMBL/GenBank/DDBJ databases">
        <title>Comparative genomics of biotechnologically important yeasts.</title>
        <authorList>
            <consortium name="DOE Joint Genome Institute"/>
            <person name="Riley R."/>
            <person name="Haridas S."/>
            <person name="Wolfe K.H."/>
            <person name="Lopes M.R."/>
            <person name="Hittinger C.T."/>
            <person name="Goker M."/>
            <person name="Salamov A."/>
            <person name="Wisecaver J."/>
            <person name="Long T.M."/>
            <person name="Aerts A.L."/>
            <person name="Barry K."/>
            <person name="Choi C."/>
            <person name="Clum A."/>
            <person name="Coughlan A.Y."/>
            <person name="Deshpande S."/>
            <person name="Douglass A.P."/>
            <person name="Hanson S.J."/>
            <person name="Klenk H.-P."/>
            <person name="Labutti K."/>
            <person name="Lapidus A."/>
            <person name="Lindquist E."/>
            <person name="Lipzen A."/>
            <person name="Meier-Kolthoff J.P."/>
            <person name="Ohm R.A."/>
            <person name="Otillar R.P."/>
            <person name="Pangilinan J."/>
            <person name="Peng Y."/>
            <person name="Rokas A."/>
            <person name="Rosa C.A."/>
            <person name="Scheuner C."/>
            <person name="Sibirny A.A."/>
            <person name="Slot J.C."/>
            <person name="Stielow J.B."/>
            <person name="Sun H."/>
            <person name="Kurtzman C.P."/>
            <person name="Blackwell M."/>
            <person name="Grigoriev I.V."/>
            <person name="Jeffries T.W."/>
        </authorList>
    </citation>
    <scope>NUCLEOTIDE SEQUENCE [LARGE SCALE GENOMIC DNA]</scope>
    <source>
        <strain evidence="8">DSM 1968</strain>
    </source>
</reference>
<feature type="non-terminal residue" evidence="7">
    <location>
        <position position="1"/>
    </location>
</feature>
<evidence type="ECO:0000256" key="5">
    <source>
        <dbReference type="SAM" id="Phobius"/>
    </source>
</evidence>
<dbReference type="GO" id="GO:0016020">
    <property type="term" value="C:membrane"/>
    <property type="evidence" value="ECO:0007669"/>
    <property type="project" value="UniProtKB-SubCell"/>
</dbReference>
<feature type="non-terminal residue" evidence="7">
    <location>
        <position position="515"/>
    </location>
</feature>
<evidence type="ECO:0000259" key="6">
    <source>
        <dbReference type="Pfam" id="PF00324"/>
    </source>
</evidence>
<dbReference type="GeneID" id="30963184"/>
<feature type="domain" description="Amino acid permease/ SLC12A" evidence="6">
    <location>
        <begin position="20"/>
        <end position="493"/>
    </location>
</feature>
<dbReference type="Gene3D" id="1.20.1740.10">
    <property type="entry name" value="Amino acid/polyamine transporter I"/>
    <property type="match status" value="1"/>
</dbReference>
<dbReference type="InterPro" id="IPR004841">
    <property type="entry name" value="AA-permease/SLC12A_dom"/>
</dbReference>
<feature type="transmembrane region" description="Helical" evidence="5">
    <location>
        <begin position="431"/>
        <end position="449"/>
    </location>
</feature>
<dbReference type="PIRSF" id="PIRSF006060">
    <property type="entry name" value="AA_transporter"/>
    <property type="match status" value="1"/>
</dbReference>
<dbReference type="Pfam" id="PF00324">
    <property type="entry name" value="AA_permease"/>
    <property type="match status" value="1"/>
</dbReference>
<evidence type="ECO:0000256" key="1">
    <source>
        <dbReference type="ARBA" id="ARBA00004141"/>
    </source>
</evidence>
<evidence type="ECO:0000256" key="2">
    <source>
        <dbReference type="ARBA" id="ARBA00022692"/>
    </source>
</evidence>
<dbReference type="GO" id="GO:0015171">
    <property type="term" value="F:amino acid transmembrane transporter activity"/>
    <property type="evidence" value="ECO:0007669"/>
    <property type="project" value="TreeGrafter"/>
</dbReference>
<dbReference type="InterPro" id="IPR050524">
    <property type="entry name" value="APC_YAT"/>
</dbReference>
<proteinExistence type="predicted"/>
<keyword evidence="8" id="KW-1185">Reference proteome</keyword>
<dbReference type="RefSeq" id="XP_020046884.1">
    <property type="nucleotide sequence ID" value="XM_020189548.1"/>
</dbReference>
<feature type="transmembrane region" description="Helical" evidence="5">
    <location>
        <begin position="161"/>
        <end position="182"/>
    </location>
</feature>
<dbReference type="OrthoDB" id="3900342at2759"/>
<feature type="transmembrane region" description="Helical" evidence="5">
    <location>
        <begin position="20"/>
        <end position="38"/>
    </location>
</feature>
<dbReference type="PANTHER" id="PTHR43341:SF9">
    <property type="entry name" value="DICARBOXYLIC AMINO ACID PERMEASE"/>
    <property type="match status" value="1"/>
</dbReference>
<feature type="transmembrane region" description="Helical" evidence="5">
    <location>
        <begin position="131"/>
        <end position="149"/>
    </location>
</feature>
<feature type="transmembrane region" description="Helical" evidence="5">
    <location>
        <begin position="469"/>
        <end position="488"/>
    </location>
</feature>
<evidence type="ECO:0000313" key="8">
    <source>
        <dbReference type="Proteomes" id="UP000095038"/>
    </source>
</evidence>
<dbReference type="EMBL" id="KV454482">
    <property type="protein sequence ID" value="ODV60577.1"/>
    <property type="molecule type" value="Genomic_DNA"/>
</dbReference>
<protein>
    <submittedName>
        <fullName evidence="7">Dicarboxylic amino acid permease</fullName>
    </submittedName>
</protein>
<evidence type="ECO:0000256" key="4">
    <source>
        <dbReference type="ARBA" id="ARBA00023136"/>
    </source>
</evidence>
<evidence type="ECO:0000256" key="3">
    <source>
        <dbReference type="ARBA" id="ARBA00022989"/>
    </source>
</evidence>
<feature type="transmembrane region" description="Helical" evidence="5">
    <location>
        <begin position="389"/>
        <end position="410"/>
    </location>
</feature>
<sequence>PPLANEVGHRLVKTLCAYQIMMILLGSALGTGLTISSASQLQKSGPGSLFIAYILVATLIYFVVGALCEMSSYIPLPDGFVGYAGRYVDPALGFATGYAFLFRFLTAIPNQITAGALVIQYWVPRDQVNPGVWVTIFAVLIGFINYINISKFAVVETVLSSFKIITVLGLILMLFCITLGAGPEADGPIGFRYWKNPGAFAPYDSLHLDNDGGKFLSWITTLTGSVYAFMGIENFAIIVCEISNPRKTIPKAFKLTFTTVASLYITSVFLLGLCVAYNDAVLVEAVSNSSGNAGASAFVVAIENAGIPILDHIFNACMLVFVFSAANTALYFGTRVLYGLSVSGNAVRIFSKTNRHGVPVYSLCFFLIFDCLAYMNVAEESRKIFRHFINVSSMLGLMGWTSIFISHIRFVKAFKAQGLDRKADLKYKLPLAPYSSYIGLGVSIVLSLLKNLNVFLDINTSGFSYENFISGYIGIPLFVGCYLGYKIYFKTEFIRSDYVDLFFYKDYVDAEEEAF</sequence>
<organism evidence="7 8">
    <name type="scientific">Ascoidea rubescens DSM 1968</name>
    <dbReference type="NCBI Taxonomy" id="1344418"/>
    <lineage>
        <taxon>Eukaryota</taxon>
        <taxon>Fungi</taxon>
        <taxon>Dikarya</taxon>
        <taxon>Ascomycota</taxon>
        <taxon>Saccharomycotina</taxon>
        <taxon>Saccharomycetes</taxon>
        <taxon>Ascoideaceae</taxon>
        <taxon>Ascoidea</taxon>
    </lineage>
</organism>
<accession>A0A1D2VGI0</accession>
<feature type="transmembrane region" description="Helical" evidence="5">
    <location>
        <begin position="313"/>
        <end position="338"/>
    </location>
</feature>
<evidence type="ECO:0000313" key="7">
    <source>
        <dbReference type="EMBL" id="ODV60577.1"/>
    </source>
</evidence>
<feature type="transmembrane region" description="Helical" evidence="5">
    <location>
        <begin position="215"/>
        <end position="240"/>
    </location>
</feature>
<comment type="subcellular location">
    <subcellularLocation>
        <location evidence="1">Membrane</location>
        <topology evidence="1">Multi-pass membrane protein</topology>
    </subcellularLocation>
</comment>
<gene>
    <name evidence="7" type="ORF">ASCRUDRAFT_18582</name>
</gene>
<dbReference type="PANTHER" id="PTHR43341">
    <property type="entry name" value="AMINO ACID PERMEASE"/>
    <property type="match status" value="1"/>
</dbReference>
<name>A0A1D2VGI0_9ASCO</name>
<dbReference type="InParanoid" id="A0A1D2VGI0"/>
<feature type="transmembrane region" description="Helical" evidence="5">
    <location>
        <begin position="358"/>
        <end position="377"/>
    </location>
</feature>
<keyword evidence="3 5" id="KW-1133">Transmembrane helix</keyword>
<feature type="transmembrane region" description="Helical" evidence="5">
    <location>
        <begin position="252"/>
        <end position="278"/>
    </location>
</feature>
<feature type="transmembrane region" description="Helical" evidence="5">
    <location>
        <begin position="50"/>
        <end position="74"/>
    </location>
</feature>
<keyword evidence="4 5" id="KW-0472">Membrane</keyword>
<dbReference type="Proteomes" id="UP000095038">
    <property type="component" value="Unassembled WGS sequence"/>
</dbReference>
<keyword evidence="2 5" id="KW-0812">Transmembrane</keyword>